<proteinExistence type="predicted"/>
<evidence type="ECO:0000313" key="2">
    <source>
        <dbReference type="EMBL" id="GFH35388.1"/>
    </source>
</evidence>
<feature type="region of interest" description="Disordered" evidence="1">
    <location>
        <begin position="85"/>
        <end position="121"/>
    </location>
</feature>
<gene>
    <name evidence="2" type="ORF">SCWH03_16040</name>
</gene>
<keyword evidence="3" id="KW-1185">Reference proteome</keyword>
<accession>A0A6A0ARQ9</accession>
<evidence type="ECO:0000313" key="3">
    <source>
        <dbReference type="Proteomes" id="UP000484988"/>
    </source>
</evidence>
<name>A0A6A0ARQ9_9ACTN</name>
<dbReference type="AlphaFoldDB" id="A0A6A0ARQ9"/>
<dbReference type="Proteomes" id="UP000484988">
    <property type="component" value="Unassembled WGS sequence"/>
</dbReference>
<reference evidence="2 3" key="1">
    <citation type="submission" date="2020-02" db="EMBL/GenBank/DDBJ databases">
        <title>Whole Genome Shotgun Sequence of Streptomyces sp. strain CWH03.</title>
        <authorList>
            <person name="Dohra H."/>
            <person name="Kodani S."/>
            <person name="Yamamura H."/>
        </authorList>
    </citation>
    <scope>NUCLEOTIDE SEQUENCE [LARGE SCALE GENOMIC DNA]</scope>
    <source>
        <strain evidence="2 3">CWH03</strain>
    </source>
</reference>
<evidence type="ECO:0000256" key="1">
    <source>
        <dbReference type="SAM" id="MobiDB-lite"/>
    </source>
</evidence>
<protein>
    <submittedName>
        <fullName evidence="2">Uncharacterized protein</fullName>
    </submittedName>
</protein>
<sequence length="121" mass="12430">MVDLLAMMTFSLGVSQFRGATGLNMPHAPKTARITTATTAPGTTARRGRGAPSSDPVVFGCTNCATSLRFAKVYALSSSRRDAICPLSLSPSGDRESTPVPGPAAAQPPTMPAGARAPTLR</sequence>
<comment type="caution">
    <text evidence="2">The sequence shown here is derived from an EMBL/GenBank/DDBJ whole genome shotgun (WGS) entry which is preliminary data.</text>
</comment>
<feature type="region of interest" description="Disordered" evidence="1">
    <location>
        <begin position="26"/>
        <end position="54"/>
    </location>
</feature>
<organism evidence="2 3">
    <name type="scientific">Streptomyces pacificus</name>
    <dbReference type="NCBI Taxonomy" id="2705029"/>
    <lineage>
        <taxon>Bacteria</taxon>
        <taxon>Bacillati</taxon>
        <taxon>Actinomycetota</taxon>
        <taxon>Actinomycetes</taxon>
        <taxon>Kitasatosporales</taxon>
        <taxon>Streptomycetaceae</taxon>
        <taxon>Streptomyces</taxon>
    </lineage>
</organism>
<dbReference type="EMBL" id="BLLG01000004">
    <property type="protein sequence ID" value="GFH35388.1"/>
    <property type="molecule type" value="Genomic_DNA"/>
</dbReference>
<feature type="compositionally biased region" description="Low complexity" evidence="1">
    <location>
        <begin position="28"/>
        <end position="45"/>
    </location>
</feature>